<keyword evidence="4" id="KW-0472">Membrane</keyword>
<evidence type="ECO:0000256" key="1">
    <source>
        <dbReference type="ARBA" id="ARBA00007347"/>
    </source>
</evidence>
<evidence type="ECO:0000313" key="6">
    <source>
        <dbReference type="Proteomes" id="UP000826234"/>
    </source>
</evidence>
<keyword evidence="2" id="KW-1015">Disulfide bond</keyword>
<evidence type="ECO:0000313" key="5">
    <source>
        <dbReference type="EMBL" id="KAH0619522.1"/>
    </source>
</evidence>
<evidence type="ECO:0000256" key="3">
    <source>
        <dbReference type="RuleBase" id="RU364104"/>
    </source>
</evidence>
<organism evidence="5 6">
    <name type="scientific">Phrynosoma platyrhinos</name>
    <name type="common">Desert horned lizard</name>
    <dbReference type="NCBI Taxonomy" id="52577"/>
    <lineage>
        <taxon>Eukaryota</taxon>
        <taxon>Metazoa</taxon>
        <taxon>Chordata</taxon>
        <taxon>Craniata</taxon>
        <taxon>Vertebrata</taxon>
        <taxon>Euteleostomi</taxon>
        <taxon>Lepidosauria</taxon>
        <taxon>Squamata</taxon>
        <taxon>Bifurcata</taxon>
        <taxon>Unidentata</taxon>
        <taxon>Episquamata</taxon>
        <taxon>Toxicofera</taxon>
        <taxon>Iguania</taxon>
        <taxon>Phrynosomatidae</taxon>
        <taxon>Phrynosomatinae</taxon>
        <taxon>Phrynosoma</taxon>
    </lineage>
</organism>
<evidence type="ECO:0000256" key="2">
    <source>
        <dbReference type="ARBA" id="ARBA00023157"/>
    </source>
</evidence>
<dbReference type="Pfam" id="PF08583">
    <property type="entry name" value="Cmc1"/>
    <property type="match status" value="1"/>
</dbReference>
<dbReference type="EMBL" id="JAIPUX010003776">
    <property type="protein sequence ID" value="KAH0619522.1"/>
    <property type="molecule type" value="Genomic_DNA"/>
</dbReference>
<keyword evidence="4" id="KW-0812">Transmembrane</keyword>
<keyword evidence="4" id="KW-1133">Transmembrane helix</keyword>
<gene>
    <name evidence="5" type="ORF">JD844_000208</name>
</gene>
<evidence type="ECO:0000256" key="4">
    <source>
        <dbReference type="SAM" id="Phobius"/>
    </source>
</evidence>
<accession>A0ABQ7SQ96</accession>
<feature type="transmembrane region" description="Helical" evidence="4">
    <location>
        <begin position="12"/>
        <end position="30"/>
    </location>
</feature>
<keyword evidence="6" id="KW-1185">Reference proteome</keyword>
<comment type="similarity">
    <text evidence="1 3">Belongs to the CMC family.</text>
</comment>
<proteinExistence type="inferred from homology"/>
<reference evidence="5 6" key="1">
    <citation type="journal article" date="2022" name="Gigascience">
        <title>A chromosome-level genome assembly and annotation of the desert horned lizard, Phrynosoma platyrhinos, provides insight into chromosomal rearrangements among reptiles.</title>
        <authorList>
            <person name="Koochekian N."/>
            <person name="Ascanio A."/>
            <person name="Farleigh K."/>
            <person name="Card D.C."/>
            <person name="Schield D.R."/>
            <person name="Castoe T.A."/>
            <person name="Jezkova T."/>
        </authorList>
    </citation>
    <scope>NUCLEOTIDE SEQUENCE [LARGE SCALE GENOMIC DNA]</scope>
    <source>
        <strain evidence="5">NK-2021</strain>
    </source>
</reference>
<dbReference type="Proteomes" id="UP000826234">
    <property type="component" value="Unassembled WGS sequence"/>
</dbReference>
<keyword evidence="3" id="KW-0496">Mitochondrion</keyword>
<dbReference type="InterPro" id="IPR013892">
    <property type="entry name" value="Cyt_c_biogenesis_Cmc1-like"/>
</dbReference>
<comment type="subcellular location">
    <subcellularLocation>
        <location evidence="3">Mitochondrion</location>
    </subcellularLocation>
</comment>
<protein>
    <recommendedName>
        <fullName evidence="3">COX assembly mitochondrial protein</fullName>
    </recommendedName>
</protein>
<sequence>MGQVEKNSGFKLIFFCNITCNFDLIISYISSFQHTLLRFFGHCNDLDREMRHCLKKEYQEKRAKSRVHAEKLREKLQNSPEH</sequence>
<name>A0ABQ7SQ96_PHRPL</name>
<comment type="caution">
    <text evidence="5">The sequence shown here is derived from an EMBL/GenBank/DDBJ whole genome shotgun (WGS) entry which is preliminary data.</text>
</comment>